<protein>
    <submittedName>
        <fullName evidence="4">SCO family protein</fullName>
    </submittedName>
</protein>
<evidence type="ECO:0000256" key="1">
    <source>
        <dbReference type="ARBA" id="ARBA00010996"/>
    </source>
</evidence>
<organism evidence="4 5">
    <name type="scientific">Flavihumibacter fluminis</name>
    <dbReference type="NCBI Taxonomy" id="2909236"/>
    <lineage>
        <taxon>Bacteria</taxon>
        <taxon>Pseudomonadati</taxon>
        <taxon>Bacteroidota</taxon>
        <taxon>Chitinophagia</taxon>
        <taxon>Chitinophagales</taxon>
        <taxon>Chitinophagaceae</taxon>
        <taxon>Flavihumibacter</taxon>
    </lineage>
</organism>
<comment type="similarity">
    <text evidence="1">Belongs to the SCO1/2 family.</text>
</comment>
<dbReference type="SUPFAM" id="SSF52833">
    <property type="entry name" value="Thioredoxin-like"/>
    <property type="match status" value="1"/>
</dbReference>
<proteinExistence type="inferred from homology"/>
<dbReference type="PROSITE" id="PS51352">
    <property type="entry name" value="THIOREDOXIN_2"/>
    <property type="match status" value="1"/>
</dbReference>
<dbReference type="PANTHER" id="PTHR12151:SF25">
    <property type="entry name" value="LINALOOL DEHYDRATASE_ISOMERASE DOMAIN-CONTAINING PROTEIN"/>
    <property type="match status" value="1"/>
</dbReference>
<reference evidence="4 5" key="1">
    <citation type="submission" date="2022-01" db="EMBL/GenBank/DDBJ databases">
        <title>Flavihumibacter sp. nov., isolated from sediment of a river.</title>
        <authorList>
            <person name="Liu H."/>
        </authorList>
    </citation>
    <scope>NUCLEOTIDE SEQUENCE [LARGE SCALE GENOMIC DNA]</scope>
    <source>
        <strain evidence="4 5">RY-1</strain>
    </source>
</reference>
<dbReference type="RefSeq" id="WP_234866518.1">
    <property type="nucleotide sequence ID" value="NZ_JAKEVY010000003.1"/>
</dbReference>
<evidence type="ECO:0000313" key="5">
    <source>
        <dbReference type="Proteomes" id="UP001200145"/>
    </source>
</evidence>
<gene>
    <name evidence="4" type="ORF">L0U88_13095</name>
</gene>
<accession>A0ABS9BKC1</accession>
<feature type="domain" description="Thioredoxin" evidence="3">
    <location>
        <begin position="54"/>
        <end position="227"/>
    </location>
</feature>
<evidence type="ECO:0000256" key="2">
    <source>
        <dbReference type="ARBA" id="ARBA00023008"/>
    </source>
</evidence>
<keyword evidence="2" id="KW-0186">Copper</keyword>
<dbReference type="CDD" id="cd02968">
    <property type="entry name" value="SCO"/>
    <property type="match status" value="1"/>
</dbReference>
<dbReference type="PANTHER" id="PTHR12151">
    <property type="entry name" value="ELECTRON TRANSPORT PROTIN SCO1/SENC FAMILY MEMBER"/>
    <property type="match status" value="1"/>
</dbReference>
<evidence type="ECO:0000313" key="4">
    <source>
        <dbReference type="EMBL" id="MCF1715567.1"/>
    </source>
</evidence>
<evidence type="ECO:0000259" key="3">
    <source>
        <dbReference type="PROSITE" id="PS51352"/>
    </source>
</evidence>
<dbReference type="InterPro" id="IPR003782">
    <property type="entry name" value="SCO1/SenC"/>
</dbReference>
<dbReference type="EMBL" id="JAKEVY010000003">
    <property type="protein sequence ID" value="MCF1715567.1"/>
    <property type="molecule type" value="Genomic_DNA"/>
</dbReference>
<keyword evidence="5" id="KW-1185">Reference proteome</keyword>
<dbReference type="InterPro" id="IPR013766">
    <property type="entry name" value="Thioredoxin_domain"/>
</dbReference>
<name>A0ABS9BKC1_9BACT</name>
<dbReference type="Pfam" id="PF02630">
    <property type="entry name" value="SCO1-SenC"/>
    <property type="match status" value="1"/>
</dbReference>
<sequence length="239" mass="27363">MNKTALAGIFLAVIVPVICYFIVDHYSVDAVDMPRRYYVDTVLTKIEGGKEITDTVWHKVANIQLTNQLGEEVSLDDIQGKVIVANFFFTRCPSICPTLTVNMKRLQNALKLQDVTRKIDTTFVQFLSFSVDPERDSAVQLKKFADRYGVNHDVWWMLTGDKKTIYDFALNEVKLSAIDGEGVDSNFIHTEKFVLMDRDRVVRGYYNGLDSMAMADLAGDIVKIFIEKDKKKKRNLFRK</sequence>
<dbReference type="InterPro" id="IPR036249">
    <property type="entry name" value="Thioredoxin-like_sf"/>
</dbReference>
<dbReference type="Proteomes" id="UP001200145">
    <property type="component" value="Unassembled WGS sequence"/>
</dbReference>
<comment type="caution">
    <text evidence="4">The sequence shown here is derived from an EMBL/GenBank/DDBJ whole genome shotgun (WGS) entry which is preliminary data.</text>
</comment>
<dbReference type="Gene3D" id="3.40.30.10">
    <property type="entry name" value="Glutaredoxin"/>
    <property type="match status" value="1"/>
</dbReference>